<dbReference type="SUPFAM" id="SSF55486">
    <property type="entry name" value="Metalloproteases ('zincins'), catalytic domain"/>
    <property type="match status" value="1"/>
</dbReference>
<protein>
    <recommendedName>
        <fullName evidence="2">Peptidase M1 membrane alanine aminopeptidase domain-containing protein</fullName>
    </recommendedName>
</protein>
<dbReference type="InterPro" id="IPR027268">
    <property type="entry name" value="Peptidase_M4/M1_CTD_sf"/>
</dbReference>
<sequence>MWFEFFKFDLRFQLKQPLLWVIALIFGALAFGAASSDAITVGGAVGNVNRNAATVIAQFLGVFSVLSMFVVTIFIAGAVLRDSEIGISDMLFATPMRKHDYLIGRFLAGLVACLLIFLLIILGLLAGPYMPWVDSARVGVFSFKPFVWGLLVFVIPNLLFIGALLMLLAATTRSMMMVYVGVIGFFVLWLLAGSFTRDISNEWSAVLLDPFGLRAYGRMVRYFSTAEANTILPALDGYLLVNRLLWACISLALLSLTLVLFKPQRAGTGRRWFGKAKAESAGSMAAPQLSRVSLPKVQQDSSTAAAWMQFWNILKFDAKAVFKSVPFLVMLLFGIVNFVGGASQSGVMFGTTVYPVTTNMLNIMAGSFNFMLIIIVTFYAGELIFKERQVKIADVVDAMPVPNWVPLLAKAAALSAVILCFLSAGALAGILMQVIKGGAPIEFALYVKGVLIGASGFILLGLLALALQVLTNNKFIGYLVMILVLISQIVFGSLDLDHNLYNFAGTSATPYSDMNGYGHFLTGWSWFTLYWSLFTLALLIIAQAFWVRGLSQEWRIRVRLALAKLNSKAGLALAISLSAFAITGGWIFYNTNVLNQYQTKSAALDENAEYEKKYKQYKGFPHPKLTDVKANVDIYPEQRKLVINGHYVLQNKSSLPQDTLHIQLNTRVKTVWKNLPEHQLVLDDKKLGFSIIKLKQALAAGDRLALDFVATVENPGFTNSGAANTVNLNGTFFNNREFFPQFGYASDIEMRDRNERRKRGLGEPERMPKLEDESARAYHALGSEADWINFETVISTSSDQIAMAPGYLQKTWEDQGRRYFQYKMDRPMMPFFAFLSARWEVKKGDWKGIPIEVYYDKKHAYNVDRMIESTKKSLDYFTANFTPYQHQQVRILEFPRYASFAQSFANTIPYSEAIGFIADLRDKDDIDYVFYVTAHEMAHQWWGHQVIGANMQGSTVLMESLSQYFALMVMEKEYGRDKMRRFLKYELDNYLRGRGGELIEEQPLARVENQQYIHYNKGSLIFYRLRDEIGEEALNRALKRFLQDKAYQQAPYTTTKELLAYIREEAPQDKHALITDMFEKIVFYDNRVTEAKAVKRADGQWDVSMKLHLAKIEVDGKGKETARAYDEAIEIAVFSRATGAKEKDEKVLFIEKRIVPANASNLTITVKDKPFEVGVDPYNKLIDRVSKDNRKEVSFE</sequence>
<dbReference type="Gene3D" id="1.10.390.10">
    <property type="entry name" value="Neutral Protease Domain 2"/>
    <property type="match status" value="1"/>
</dbReference>
<reference evidence="4" key="1">
    <citation type="journal article" date="2019" name="Int. J. Syst. Evol. Microbiol.">
        <title>The Global Catalogue of Microorganisms (GCM) 10K type strain sequencing project: providing services to taxonomists for standard genome sequencing and annotation.</title>
        <authorList>
            <consortium name="The Broad Institute Genomics Platform"/>
            <consortium name="The Broad Institute Genome Sequencing Center for Infectious Disease"/>
            <person name="Wu L."/>
            <person name="Ma J."/>
        </authorList>
    </citation>
    <scope>NUCLEOTIDE SEQUENCE [LARGE SCALE GENOMIC DNA]</scope>
    <source>
        <strain evidence="4">KCTC 23916</strain>
    </source>
</reference>
<dbReference type="EMBL" id="BMYT01000007">
    <property type="protein sequence ID" value="GGX24429.1"/>
    <property type="molecule type" value="Genomic_DNA"/>
</dbReference>
<gene>
    <name evidence="3" type="ORF">GCM10011282_32990</name>
</gene>
<feature type="transmembrane region" description="Helical" evidence="1">
    <location>
        <begin position="569"/>
        <end position="589"/>
    </location>
</feature>
<feature type="domain" description="Peptidase M1 membrane alanine aminopeptidase" evidence="2">
    <location>
        <begin position="867"/>
        <end position="1064"/>
    </location>
</feature>
<feature type="transmembrane region" description="Helical" evidence="1">
    <location>
        <begin position="443"/>
        <end position="463"/>
    </location>
</feature>
<keyword evidence="1" id="KW-1133">Transmembrane helix</keyword>
<evidence type="ECO:0000313" key="4">
    <source>
        <dbReference type="Proteomes" id="UP000620127"/>
    </source>
</evidence>
<dbReference type="Proteomes" id="UP000620127">
    <property type="component" value="Unassembled WGS sequence"/>
</dbReference>
<feature type="transmembrane region" description="Helical" evidence="1">
    <location>
        <begin position="360"/>
        <end position="381"/>
    </location>
</feature>
<feature type="transmembrane region" description="Helical" evidence="1">
    <location>
        <begin position="475"/>
        <end position="494"/>
    </location>
</feature>
<feature type="transmembrane region" description="Helical" evidence="1">
    <location>
        <begin position="146"/>
        <end position="169"/>
    </location>
</feature>
<keyword evidence="1" id="KW-0472">Membrane</keyword>
<evidence type="ECO:0000259" key="2">
    <source>
        <dbReference type="Pfam" id="PF01433"/>
    </source>
</evidence>
<dbReference type="Pfam" id="PF01433">
    <property type="entry name" value="Peptidase_M1"/>
    <property type="match status" value="1"/>
</dbReference>
<feature type="transmembrane region" description="Helical" evidence="1">
    <location>
        <begin position="407"/>
        <end position="431"/>
    </location>
</feature>
<feature type="transmembrane region" description="Helical" evidence="1">
    <location>
        <begin position="176"/>
        <end position="195"/>
    </location>
</feature>
<keyword evidence="4" id="KW-1185">Reference proteome</keyword>
<dbReference type="InterPro" id="IPR014782">
    <property type="entry name" value="Peptidase_M1_dom"/>
</dbReference>
<feature type="transmembrane region" description="Helical" evidence="1">
    <location>
        <begin position="529"/>
        <end position="548"/>
    </location>
</feature>
<feature type="transmembrane region" description="Helical" evidence="1">
    <location>
        <begin position="320"/>
        <end position="340"/>
    </location>
</feature>
<dbReference type="RefSeq" id="WP_189347340.1">
    <property type="nucleotide sequence ID" value="NZ_BMYT01000007.1"/>
</dbReference>
<feature type="transmembrane region" description="Helical" evidence="1">
    <location>
        <begin position="244"/>
        <end position="261"/>
    </location>
</feature>
<organism evidence="3 4">
    <name type="scientific">Undibacterium macrobrachii</name>
    <dbReference type="NCBI Taxonomy" id="1119058"/>
    <lineage>
        <taxon>Bacteria</taxon>
        <taxon>Pseudomonadati</taxon>
        <taxon>Pseudomonadota</taxon>
        <taxon>Betaproteobacteria</taxon>
        <taxon>Burkholderiales</taxon>
        <taxon>Oxalobacteraceae</taxon>
        <taxon>Undibacterium</taxon>
    </lineage>
</organism>
<feature type="transmembrane region" description="Helical" evidence="1">
    <location>
        <begin position="54"/>
        <end position="80"/>
    </location>
</feature>
<keyword evidence="1" id="KW-0812">Transmembrane</keyword>
<comment type="caution">
    <text evidence="3">The sequence shown here is derived from an EMBL/GenBank/DDBJ whole genome shotgun (WGS) entry which is preliminary data.</text>
</comment>
<name>A0ABQ2XNH4_9BURK</name>
<accession>A0ABQ2XNH4</accession>
<proteinExistence type="predicted"/>
<feature type="transmembrane region" description="Helical" evidence="1">
    <location>
        <begin position="101"/>
        <end position="126"/>
    </location>
</feature>
<evidence type="ECO:0000256" key="1">
    <source>
        <dbReference type="SAM" id="Phobius"/>
    </source>
</evidence>
<evidence type="ECO:0000313" key="3">
    <source>
        <dbReference type="EMBL" id="GGX24429.1"/>
    </source>
</evidence>